<dbReference type="PANTHER" id="PTHR46098:SF1">
    <property type="entry name" value="TRNA (CYTOSINE(38)-C(5))-METHYLTRANSFERASE"/>
    <property type="match status" value="1"/>
</dbReference>
<evidence type="ECO:0000256" key="4">
    <source>
        <dbReference type="ARBA" id="ARBA00022747"/>
    </source>
</evidence>
<dbReference type="InterPro" id="IPR001525">
    <property type="entry name" value="C5_MeTfrase"/>
</dbReference>
<sequence length="506" mass="56386">MPQERVDLTPYHQAAKLSTMGDGSTTTTSAPPFRYIDLFAGIGGFAAALESFGGECVYSVEIDRAAAEVYERNWGHSPLGDITKDANDSVMNVPAHDLLAAGFPCQPFSKSGAQRGMDETRGTLYWNILKIIQAHHPTVVLLENVRNLAGPRHRHEWDVIIQTLRDEGYRVSQTPTVFSPHLLPLERGGRPQVRERVFITATYDPDGDVVEPGPPLPNLSLRGDEEWDLLHDLPVLETDAPGTGLTPSEVAWIDAWDDFVVTMWREVRKTSVDGRAATLPGFPIWADHWVKKERLDAWIDGGESPYRTSDVPETWEAVPPWKRKFLVKNAELYTRYKGQLDMWAARHDLQSFPPSRRKLEWQAQQTARLWDCVLQLRPSGIRAKRPTHLPALVAITQTSIIGPLRRRLSTREAARLQGFPDNFDFGPQAAAATYKQLGNGVNVGAVWNVLRAHAERDSAVLRKTEQGRALLKALIDDAPKSPDDLLPAVVADGQSRFAETLPKATA</sequence>
<comment type="catalytic activity">
    <reaction evidence="7">
        <text>a 2'-deoxycytidine in DNA + S-adenosyl-L-methionine = a 5-methyl-2'-deoxycytidine in DNA + S-adenosyl-L-homocysteine + H(+)</text>
        <dbReference type="Rhea" id="RHEA:13681"/>
        <dbReference type="Rhea" id="RHEA-COMP:11369"/>
        <dbReference type="Rhea" id="RHEA-COMP:11370"/>
        <dbReference type="ChEBI" id="CHEBI:15378"/>
        <dbReference type="ChEBI" id="CHEBI:57856"/>
        <dbReference type="ChEBI" id="CHEBI:59789"/>
        <dbReference type="ChEBI" id="CHEBI:85452"/>
        <dbReference type="ChEBI" id="CHEBI:85454"/>
        <dbReference type="EC" id="2.1.1.37"/>
    </reaction>
</comment>
<evidence type="ECO:0000256" key="6">
    <source>
        <dbReference type="RuleBase" id="RU000416"/>
    </source>
</evidence>
<dbReference type="PANTHER" id="PTHR46098">
    <property type="entry name" value="TRNA (CYTOSINE(38)-C(5))-METHYLTRANSFERASE"/>
    <property type="match status" value="1"/>
</dbReference>
<reference evidence="8 9" key="1">
    <citation type="journal article" date="2015" name="Sci. Rep.">
        <title>Functional and structural properties of a novel cellulosome-like multienzyme complex: efficient glycoside hydrolysis of water-insoluble 7-xylosyl-10-deacetylpaclitaxel.</title>
        <authorList>
            <person name="Dou T.Y."/>
            <person name="Luan H.W."/>
            <person name="Ge G.B."/>
            <person name="Dong M.M."/>
            <person name="Zou H.F."/>
            <person name="He Y.Q."/>
            <person name="Cui P."/>
            <person name="Wang J.Y."/>
            <person name="Hao D.C."/>
            <person name="Yang S.L."/>
            <person name="Yang L."/>
        </authorList>
    </citation>
    <scope>NUCLEOTIDE SEQUENCE [LARGE SCALE GENOMIC DNA]</scope>
    <source>
        <strain evidence="8 9">F16</strain>
    </source>
</reference>
<dbReference type="Gene3D" id="3.40.50.150">
    <property type="entry name" value="Vaccinia Virus protein VP39"/>
    <property type="match status" value="1"/>
</dbReference>
<gene>
    <name evidence="8" type="ORF">M768_00420</name>
</gene>
<dbReference type="AlphaFoldDB" id="A0A0M0FB50"/>
<dbReference type="CDD" id="cd00315">
    <property type="entry name" value="Cyt_C5_DNA_methylase"/>
    <property type="match status" value="1"/>
</dbReference>
<evidence type="ECO:0000256" key="2">
    <source>
        <dbReference type="ARBA" id="ARBA00022679"/>
    </source>
</evidence>
<evidence type="ECO:0000256" key="5">
    <source>
        <dbReference type="PROSITE-ProRule" id="PRU01016"/>
    </source>
</evidence>
<dbReference type="PRINTS" id="PR00105">
    <property type="entry name" value="C5METTRFRASE"/>
</dbReference>
<feature type="active site" evidence="5">
    <location>
        <position position="105"/>
    </location>
</feature>
<dbReference type="InterPro" id="IPR029063">
    <property type="entry name" value="SAM-dependent_MTases_sf"/>
</dbReference>
<dbReference type="InterPro" id="IPR018117">
    <property type="entry name" value="C5_DNA_meth_AS"/>
</dbReference>
<dbReference type="GO" id="GO:0009307">
    <property type="term" value="P:DNA restriction-modification system"/>
    <property type="evidence" value="ECO:0007669"/>
    <property type="project" value="UniProtKB-KW"/>
</dbReference>
<keyword evidence="3 5" id="KW-0949">S-adenosyl-L-methionine</keyword>
<comment type="similarity">
    <text evidence="5 6">Belongs to the class I-like SAM-binding methyltransferase superfamily. C5-methyltransferase family.</text>
</comment>
<keyword evidence="4" id="KW-0680">Restriction system</keyword>
<evidence type="ECO:0000256" key="1">
    <source>
        <dbReference type="ARBA" id="ARBA00022603"/>
    </source>
</evidence>
<dbReference type="Pfam" id="PF00145">
    <property type="entry name" value="DNA_methylase"/>
    <property type="match status" value="2"/>
</dbReference>
<dbReference type="RefSeq" id="WP_260665501.1">
    <property type="nucleotide sequence ID" value="NZ_KQ435288.1"/>
</dbReference>
<dbReference type="NCBIfam" id="TIGR00675">
    <property type="entry name" value="dcm"/>
    <property type="match status" value="1"/>
</dbReference>
<dbReference type="Proteomes" id="UP000037387">
    <property type="component" value="Unassembled WGS sequence"/>
</dbReference>
<accession>A0A0M0FB50</accession>
<dbReference type="GO" id="GO:0032259">
    <property type="term" value="P:methylation"/>
    <property type="evidence" value="ECO:0007669"/>
    <property type="project" value="UniProtKB-KW"/>
</dbReference>
<dbReference type="GO" id="GO:0003886">
    <property type="term" value="F:DNA (cytosine-5-)-methyltransferase activity"/>
    <property type="evidence" value="ECO:0007669"/>
    <property type="project" value="UniProtKB-EC"/>
</dbReference>
<dbReference type="EC" id="2.1.1.37" evidence="7"/>
<name>A0A0M0FB50_CELCE</name>
<protein>
    <recommendedName>
        <fullName evidence="7">Cytosine-specific methyltransferase</fullName>
        <ecNumber evidence="7">2.1.1.37</ecNumber>
    </recommendedName>
</protein>
<dbReference type="PROSITE" id="PS00094">
    <property type="entry name" value="C5_MTASE_1"/>
    <property type="match status" value="1"/>
</dbReference>
<evidence type="ECO:0000313" key="9">
    <source>
        <dbReference type="Proteomes" id="UP000037387"/>
    </source>
</evidence>
<proteinExistence type="inferred from homology"/>
<keyword evidence="1 5" id="KW-0489">Methyltransferase</keyword>
<organism evidence="8 9">
    <name type="scientific">Cellulosimicrobium cellulans F16</name>
    <dbReference type="NCBI Taxonomy" id="1350482"/>
    <lineage>
        <taxon>Bacteria</taxon>
        <taxon>Bacillati</taxon>
        <taxon>Actinomycetota</taxon>
        <taxon>Actinomycetes</taxon>
        <taxon>Micrococcales</taxon>
        <taxon>Promicromonosporaceae</taxon>
        <taxon>Cellulosimicrobium</taxon>
    </lineage>
</organism>
<evidence type="ECO:0000313" key="8">
    <source>
        <dbReference type="EMBL" id="KON74421.1"/>
    </source>
</evidence>
<evidence type="ECO:0000256" key="7">
    <source>
        <dbReference type="RuleBase" id="RU000417"/>
    </source>
</evidence>
<keyword evidence="9" id="KW-1185">Reference proteome</keyword>
<comment type="caution">
    <text evidence="8">The sequence shown here is derived from an EMBL/GenBank/DDBJ whole genome shotgun (WGS) entry which is preliminary data.</text>
</comment>
<dbReference type="SUPFAM" id="SSF53335">
    <property type="entry name" value="S-adenosyl-L-methionine-dependent methyltransferases"/>
    <property type="match status" value="1"/>
</dbReference>
<dbReference type="Gene3D" id="3.90.120.10">
    <property type="entry name" value="DNA Methylase, subunit A, domain 2"/>
    <property type="match status" value="1"/>
</dbReference>
<dbReference type="PROSITE" id="PS51679">
    <property type="entry name" value="SAM_MT_C5"/>
    <property type="match status" value="1"/>
</dbReference>
<keyword evidence="2 5" id="KW-0808">Transferase</keyword>
<dbReference type="PATRIC" id="fig|1350482.3.peg.69"/>
<dbReference type="InterPro" id="IPR050750">
    <property type="entry name" value="C5-MTase"/>
</dbReference>
<dbReference type="EMBL" id="ATNL01000006">
    <property type="protein sequence ID" value="KON74421.1"/>
    <property type="molecule type" value="Genomic_DNA"/>
</dbReference>
<evidence type="ECO:0000256" key="3">
    <source>
        <dbReference type="ARBA" id="ARBA00022691"/>
    </source>
</evidence>